<feature type="compositionally biased region" description="Polar residues" evidence="1">
    <location>
        <begin position="103"/>
        <end position="119"/>
    </location>
</feature>
<dbReference type="OrthoDB" id="3171339at2759"/>
<feature type="compositionally biased region" description="Low complexity" evidence="1">
    <location>
        <begin position="425"/>
        <end position="435"/>
    </location>
</feature>
<reference evidence="3 4" key="1">
    <citation type="submission" date="2014-04" db="EMBL/GenBank/DDBJ databases">
        <authorList>
            <consortium name="DOE Joint Genome Institute"/>
            <person name="Kuo A."/>
            <person name="Gay G."/>
            <person name="Dore J."/>
            <person name="Kohler A."/>
            <person name="Nagy L.G."/>
            <person name="Floudas D."/>
            <person name="Copeland A."/>
            <person name="Barry K.W."/>
            <person name="Cichocki N."/>
            <person name="Veneault-Fourrey C."/>
            <person name="LaButti K."/>
            <person name="Lindquist E.A."/>
            <person name="Lipzen A."/>
            <person name="Lundell T."/>
            <person name="Morin E."/>
            <person name="Murat C."/>
            <person name="Sun H."/>
            <person name="Tunlid A."/>
            <person name="Henrissat B."/>
            <person name="Grigoriev I.V."/>
            <person name="Hibbett D.S."/>
            <person name="Martin F."/>
            <person name="Nordberg H.P."/>
            <person name="Cantor M.N."/>
            <person name="Hua S.X."/>
        </authorList>
    </citation>
    <scope>NUCLEOTIDE SEQUENCE [LARGE SCALE GENOMIC DNA]</scope>
    <source>
        <strain evidence="4">h7</strain>
    </source>
</reference>
<dbReference type="InterPro" id="IPR058258">
    <property type="entry name" value="CcmS-like"/>
</dbReference>
<feature type="compositionally biased region" description="Low complexity" evidence="1">
    <location>
        <begin position="218"/>
        <end position="236"/>
    </location>
</feature>
<dbReference type="AlphaFoldDB" id="A0A0C2YY16"/>
<proteinExistence type="predicted"/>
<feature type="compositionally biased region" description="Basic and acidic residues" evidence="1">
    <location>
        <begin position="38"/>
        <end position="47"/>
    </location>
</feature>
<dbReference type="HOGENOM" id="CLU_372162_0_0_1"/>
<dbReference type="EMBL" id="KN831771">
    <property type="protein sequence ID" value="KIM45857.1"/>
    <property type="molecule type" value="Genomic_DNA"/>
</dbReference>
<feature type="compositionally biased region" description="Basic residues" evidence="1">
    <location>
        <begin position="188"/>
        <end position="215"/>
    </location>
</feature>
<reference evidence="4" key="2">
    <citation type="submission" date="2015-01" db="EMBL/GenBank/DDBJ databases">
        <title>Evolutionary Origins and Diversification of the Mycorrhizal Mutualists.</title>
        <authorList>
            <consortium name="DOE Joint Genome Institute"/>
            <consortium name="Mycorrhizal Genomics Consortium"/>
            <person name="Kohler A."/>
            <person name="Kuo A."/>
            <person name="Nagy L.G."/>
            <person name="Floudas D."/>
            <person name="Copeland A."/>
            <person name="Barry K.W."/>
            <person name="Cichocki N."/>
            <person name="Veneault-Fourrey C."/>
            <person name="LaButti K."/>
            <person name="Lindquist E.A."/>
            <person name="Lipzen A."/>
            <person name="Lundell T."/>
            <person name="Morin E."/>
            <person name="Murat C."/>
            <person name="Riley R."/>
            <person name="Ohm R."/>
            <person name="Sun H."/>
            <person name="Tunlid A."/>
            <person name="Henrissat B."/>
            <person name="Grigoriev I.V."/>
            <person name="Hibbett D.S."/>
            <person name="Martin F."/>
        </authorList>
    </citation>
    <scope>NUCLEOTIDE SEQUENCE [LARGE SCALE GENOMIC DNA]</scope>
    <source>
        <strain evidence="4">h7</strain>
    </source>
</reference>
<feature type="compositionally biased region" description="Low complexity" evidence="1">
    <location>
        <begin position="15"/>
        <end position="28"/>
    </location>
</feature>
<name>A0A0C2YY16_HEBCY</name>
<organism evidence="3 4">
    <name type="scientific">Hebeloma cylindrosporum</name>
    <dbReference type="NCBI Taxonomy" id="76867"/>
    <lineage>
        <taxon>Eukaryota</taxon>
        <taxon>Fungi</taxon>
        <taxon>Dikarya</taxon>
        <taxon>Basidiomycota</taxon>
        <taxon>Agaricomycotina</taxon>
        <taxon>Agaricomycetes</taxon>
        <taxon>Agaricomycetidae</taxon>
        <taxon>Agaricales</taxon>
        <taxon>Agaricineae</taxon>
        <taxon>Hymenogastraceae</taxon>
        <taxon>Hebeloma</taxon>
    </lineage>
</organism>
<evidence type="ECO:0000256" key="1">
    <source>
        <dbReference type="SAM" id="MobiDB-lite"/>
    </source>
</evidence>
<keyword evidence="4" id="KW-1185">Reference proteome</keyword>
<feature type="compositionally biased region" description="Polar residues" evidence="1">
    <location>
        <begin position="140"/>
        <end position="149"/>
    </location>
</feature>
<feature type="compositionally biased region" description="Low complexity" evidence="1">
    <location>
        <begin position="709"/>
        <end position="729"/>
    </location>
</feature>
<dbReference type="STRING" id="686832.A0A0C2YY16"/>
<feature type="compositionally biased region" description="Low complexity" evidence="1">
    <location>
        <begin position="172"/>
        <end position="187"/>
    </location>
</feature>
<feature type="region of interest" description="Disordered" evidence="1">
    <location>
        <begin position="98"/>
        <end position="149"/>
    </location>
</feature>
<feature type="compositionally biased region" description="Low complexity" evidence="1">
    <location>
        <begin position="51"/>
        <end position="62"/>
    </location>
</feature>
<feature type="region of interest" description="Disordered" evidence="1">
    <location>
        <begin position="688"/>
        <end position="738"/>
    </location>
</feature>
<feature type="compositionally biased region" description="Gly residues" evidence="1">
    <location>
        <begin position="343"/>
        <end position="364"/>
    </location>
</feature>
<feature type="region of interest" description="Disordered" evidence="1">
    <location>
        <begin position="425"/>
        <end position="470"/>
    </location>
</feature>
<evidence type="ECO:0000313" key="4">
    <source>
        <dbReference type="Proteomes" id="UP000053424"/>
    </source>
</evidence>
<feature type="domain" description="CcmS related" evidence="2">
    <location>
        <begin position="529"/>
        <end position="658"/>
    </location>
</feature>
<accession>A0A0C2YY16</accession>
<sequence>MGSPAAAPMISLAEAAANAQKQKQTQNNPTSSASQAAKKLEESRARTVEFVTAAQSSAVSAVGPHDAAKAKAPTPANRQPLSTASAAAAAFEANMIGKRKEAQSSANATPSGSQQPKGRTWTDSKPGAREPTTIEVDYSWTRTGGNAWSNKYRLDLPKTAQGAVNGWNKPLQHVQQQQQQQQQQKQQAHQHHRAQHPHQTQHRQHPPQHQRHHSVPVHATHQAQPQQNPAAAWQGWGREGVDQMQGTYNDSDEETMQGWNTYQGGDGWGQSSSGWNAQQPAGKHDKSHGQRRKSEDHRGQAQAHGWGQQQQPAKDTWGHQTNDGWGQDQWGGAGDGWGKEGGDGWGQGGGGSADGWGQAGGDGWGQQAETGWGNTPEHGWGNQGEGAGRASLNNEWGGTAQAKNNHAAQLAAAAHAAQMTAAAKYQAQVKAQQGHHQGHHQGHPQERRDAWEAEESSDGWGSDEDEEGEYSRRVHFSPKWSEVWGGSPRSIPTKALAHAHAQQGIKTTLINDASNVRFAESKGAAFAYVANAFFGNARLARERIHWLFPPNKDKRVAEMLAWVQKMSFNLGTYGLVKFLETRERGALFINVAFRMRQYPQEPAIDWLTFSNLQGTMDKILQESAAFYDPAALVTVFVYLPSQTGNSVAIWRRKINVPEKARNQYRAELNAIVKTLPPPKDYIIMVDELPKPKPKPQTSQKPGQLRKSMPAKTAAKSPTTTYTQHNAKNTAKTKDAKKKRKWWKFFLS</sequence>
<feature type="region of interest" description="Disordered" evidence="1">
    <location>
        <begin position="171"/>
        <end position="397"/>
    </location>
</feature>
<feature type="compositionally biased region" description="Basic and acidic residues" evidence="1">
    <location>
        <begin position="282"/>
        <end position="299"/>
    </location>
</feature>
<evidence type="ECO:0000313" key="3">
    <source>
        <dbReference type="EMBL" id="KIM45857.1"/>
    </source>
</evidence>
<gene>
    <name evidence="3" type="ORF">M413DRAFT_295794</name>
</gene>
<feature type="compositionally biased region" description="Acidic residues" evidence="1">
    <location>
        <begin position="452"/>
        <end position="468"/>
    </location>
</feature>
<feature type="compositionally biased region" description="Low complexity" evidence="1">
    <location>
        <begin position="300"/>
        <end position="313"/>
    </location>
</feature>
<evidence type="ECO:0000259" key="2">
    <source>
        <dbReference type="Pfam" id="PF26617"/>
    </source>
</evidence>
<dbReference type="Proteomes" id="UP000053424">
    <property type="component" value="Unassembled WGS sequence"/>
</dbReference>
<protein>
    <recommendedName>
        <fullName evidence="2">CcmS related domain-containing protein</fullName>
    </recommendedName>
</protein>
<feature type="region of interest" description="Disordered" evidence="1">
    <location>
        <begin position="1"/>
        <end position="84"/>
    </location>
</feature>
<dbReference type="Pfam" id="PF26617">
    <property type="entry name" value="CcmS-like"/>
    <property type="match status" value="1"/>
</dbReference>